<keyword evidence="3" id="KW-1185">Reference proteome</keyword>
<dbReference type="GO" id="GO:0033588">
    <property type="term" value="C:elongator holoenzyme complex"/>
    <property type="evidence" value="ECO:0007669"/>
    <property type="project" value="InterPro"/>
</dbReference>
<sequence length="428" mass="47244">MSGPQWPPWDIVTITKMYTAPDANTTLQANDNTPSNTQFDSAFDTLVAKKDVVVSVNGEIKKRDALKNCIQGDNDVNATVTFLNMVDVQEYQHSALVENRASIILPSFIDAGSFLCINIFQCGSLGVVYQVDIPEHDGKKARTIMKLLNMKIEMLGDSDVATTEKRCATRIHLSRPPAGRHCGFARPAAHPVSPACTIAHWSRRGAITSPACCLQSPVLGGDRDVASPAGPESTPRLNVRYGNTSEHIPFAHWYPKLHVLMISLNASARTTSPERAMQSRGTPACSQIIEELGEMGEQLREQRQCGPELRIKIKVEEPEAFCGMEGTDMHNVDVMTDASQFTTFTRYMAAPSTASRTSKQSSWSKWKMEKKVGSGRKGTVDEEEYLLKSITKLAGRFATAQDKASSLVQHLLQFTEEHRAEARSLQEE</sequence>
<dbReference type="Proteomes" id="UP000298327">
    <property type="component" value="Unassembled WGS sequence"/>
</dbReference>
<proteinExistence type="predicted"/>
<dbReference type="PANTHER" id="PTHR12747:SF0">
    <property type="entry name" value="ELONGATOR COMPLEX PROTEIN 1"/>
    <property type="match status" value="1"/>
</dbReference>
<dbReference type="GO" id="GO:0000049">
    <property type="term" value="F:tRNA binding"/>
    <property type="evidence" value="ECO:0007669"/>
    <property type="project" value="TreeGrafter"/>
</dbReference>
<comment type="caution">
    <text evidence="2">The sequence shown here is derived from an EMBL/GenBank/DDBJ whole genome shotgun (WGS) entry which is preliminary data.</text>
</comment>
<evidence type="ECO:0000259" key="1">
    <source>
        <dbReference type="Pfam" id="PF23936"/>
    </source>
</evidence>
<protein>
    <recommendedName>
        <fullName evidence="1">ELP1 three-helical bundle domain-containing protein</fullName>
    </recommendedName>
</protein>
<dbReference type="AlphaFoldDB" id="A0A4Y9Y3T6"/>
<dbReference type="STRING" id="205917.A0A4Y9Y3T6"/>
<dbReference type="GO" id="GO:0002926">
    <property type="term" value="P:tRNA wobble base 5-methoxycarbonylmethyl-2-thiouridinylation"/>
    <property type="evidence" value="ECO:0007669"/>
    <property type="project" value="TreeGrafter"/>
</dbReference>
<feature type="non-terminal residue" evidence="2">
    <location>
        <position position="428"/>
    </location>
</feature>
<evidence type="ECO:0000313" key="2">
    <source>
        <dbReference type="EMBL" id="TFY56588.1"/>
    </source>
</evidence>
<dbReference type="PANTHER" id="PTHR12747">
    <property type="entry name" value="ELONGATOR COMPLEX PROTEIN 1"/>
    <property type="match status" value="1"/>
</dbReference>
<accession>A0A4Y9Y3T6</accession>
<name>A0A4Y9Y3T6_9AGAM</name>
<reference evidence="2 3" key="1">
    <citation type="submission" date="2019-02" db="EMBL/GenBank/DDBJ databases">
        <title>Genome sequencing of the rare red list fungi Dentipellis fragilis.</title>
        <authorList>
            <person name="Buettner E."/>
            <person name="Kellner H."/>
        </authorList>
    </citation>
    <scope>NUCLEOTIDE SEQUENCE [LARGE SCALE GENOMIC DNA]</scope>
    <source>
        <strain evidence="2 3">DSM 105465</strain>
    </source>
</reference>
<dbReference type="OrthoDB" id="40048at2759"/>
<feature type="domain" description="ELP1 three-helical bundle" evidence="1">
    <location>
        <begin position="319"/>
        <end position="427"/>
    </location>
</feature>
<dbReference type="InterPro" id="IPR056169">
    <property type="entry name" value="HB_ELP1"/>
</dbReference>
<dbReference type="EMBL" id="SEOQ01000815">
    <property type="protein sequence ID" value="TFY56588.1"/>
    <property type="molecule type" value="Genomic_DNA"/>
</dbReference>
<organism evidence="2 3">
    <name type="scientific">Dentipellis fragilis</name>
    <dbReference type="NCBI Taxonomy" id="205917"/>
    <lineage>
        <taxon>Eukaryota</taxon>
        <taxon>Fungi</taxon>
        <taxon>Dikarya</taxon>
        <taxon>Basidiomycota</taxon>
        <taxon>Agaricomycotina</taxon>
        <taxon>Agaricomycetes</taxon>
        <taxon>Russulales</taxon>
        <taxon>Hericiaceae</taxon>
        <taxon>Dentipellis</taxon>
    </lineage>
</organism>
<dbReference type="GO" id="GO:0005829">
    <property type="term" value="C:cytosol"/>
    <property type="evidence" value="ECO:0007669"/>
    <property type="project" value="TreeGrafter"/>
</dbReference>
<gene>
    <name evidence="2" type="ORF">EVG20_g8870</name>
</gene>
<dbReference type="Pfam" id="PF23936">
    <property type="entry name" value="HB_ELP1"/>
    <property type="match status" value="1"/>
</dbReference>
<evidence type="ECO:0000313" key="3">
    <source>
        <dbReference type="Proteomes" id="UP000298327"/>
    </source>
</evidence>
<dbReference type="InterPro" id="IPR006849">
    <property type="entry name" value="Elp1"/>
</dbReference>